<keyword evidence="1" id="KW-0812">Transmembrane</keyword>
<keyword evidence="1" id="KW-1133">Transmembrane helix</keyword>
<keyword evidence="1" id="KW-0472">Membrane</keyword>
<evidence type="ECO:0000313" key="2">
    <source>
        <dbReference type="EMBL" id="KUP95991.1"/>
    </source>
</evidence>
<feature type="non-terminal residue" evidence="2">
    <location>
        <position position="1"/>
    </location>
</feature>
<proteinExistence type="predicted"/>
<feature type="transmembrane region" description="Helical" evidence="1">
    <location>
        <begin position="29"/>
        <end position="48"/>
    </location>
</feature>
<name>A0A147KFA4_THECS</name>
<keyword evidence="3" id="KW-1185">Reference proteome</keyword>
<accession>A0A147KFA4</accession>
<protein>
    <submittedName>
        <fullName evidence="2">Uncharacterized protein</fullName>
    </submittedName>
</protein>
<evidence type="ECO:0000313" key="3">
    <source>
        <dbReference type="Proteomes" id="UP000074382"/>
    </source>
</evidence>
<organism evidence="2 3">
    <name type="scientific">Thermobifida cellulosilytica TB100</name>
    <dbReference type="NCBI Taxonomy" id="665004"/>
    <lineage>
        <taxon>Bacteria</taxon>
        <taxon>Bacillati</taxon>
        <taxon>Actinomycetota</taxon>
        <taxon>Actinomycetes</taxon>
        <taxon>Streptosporangiales</taxon>
        <taxon>Nocardiopsidaceae</taxon>
        <taxon>Thermobifida</taxon>
    </lineage>
</organism>
<evidence type="ECO:0000256" key="1">
    <source>
        <dbReference type="SAM" id="Phobius"/>
    </source>
</evidence>
<dbReference type="AlphaFoldDB" id="A0A147KFA4"/>
<sequence length="92" mass="9836">ALLVVPSGLVVMAACVWRLARRDLPEATRGMQATAWLGVGLFFVGLFSRLMADSLWAVAAVWAVMAAVAVVTAWVCATYTPRGPETRADRDG</sequence>
<comment type="caution">
    <text evidence="2">The sequence shown here is derived from an EMBL/GenBank/DDBJ whole genome shotgun (WGS) entry which is preliminary data.</text>
</comment>
<reference evidence="3" key="1">
    <citation type="journal article" date="2017" name="Acta Aliment.">
        <title>Plant polysaccharide degrading enzyme system of Thermpbifida cellulosilytica TB100 revealed by de novo genome project data.</title>
        <authorList>
            <person name="Toth A."/>
            <person name="Baka E."/>
            <person name="Luzics S."/>
            <person name="Bata-Vidacs I."/>
            <person name="Nagy I."/>
            <person name="Balint B."/>
            <person name="Herceg R."/>
            <person name="Olasz F."/>
            <person name="Wilk T."/>
            <person name="Nagy T."/>
            <person name="Kriszt B."/>
            <person name="Nagy I."/>
            <person name="Kukolya J."/>
        </authorList>
    </citation>
    <scope>NUCLEOTIDE SEQUENCE [LARGE SCALE GENOMIC DNA]</scope>
    <source>
        <strain evidence="3">TB100</strain>
    </source>
</reference>
<feature type="transmembrane region" description="Helical" evidence="1">
    <location>
        <begin position="55"/>
        <end position="75"/>
    </location>
</feature>
<dbReference type="EMBL" id="LGEM01000101">
    <property type="protein sequence ID" value="KUP95991.1"/>
    <property type="molecule type" value="Genomic_DNA"/>
</dbReference>
<dbReference type="Proteomes" id="UP000074382">
    <property type="component" value="Unassembled WGS sequence"/>
</dbReference>
<gene>
    <name evidence="2" type="ORF">AC529_14345</name>
</gene>